<dbReference type="EMBL" id="CP018866">
    <property type="protein sequence ID" value="AST92919.1"/>
    <property type="molecule type" value="Genomic_DNA"/>
</dbReference>
<keyword evidence="1" id="KW-1133">Transmembrane helix</keyword>
<reference evidence="2 3" key="1">
    <citation type="submission" date="2016-12" db="EMBL/GenBank/DDBJ databases">
        <title>The whole genome sequencing and assembly of Bacillus cohnii DSM 6307T strain.</title>
        <authorList>
            <person name="Lee Y.-J."/>
            <person name="Yi H."/>
            <person name="Bahn Y.-S."/>
            <person name="Kim J.F."/>
            <person name="Lee D.-W."/>
        </authorList>
    </citation>
    <scope>NUCLEOTIDE SEQUENCE [LARGE SCALE GENOMIC DNA]</scope>
    <source>
        <strain evidence="2 3">DSM 6307</strain>
    </source>
</reference>
<accession>A0A223KTV9</accession>
<feature type="transmembrane region" description="Helical" evidence="1">
    <location>
        <begin position="349"/>
        <end position="371"/>
    </location>
</feature>
<dbReference type="AlphaFoldDB" id="A0A223KTV9"/>
<dbReference type="Proteomes" id="UP000215224">
    <property type="component" value="Chromosome"/>
</dbReference>
<keyword evidence="1" id="KW-0472">Membrane</keyword>
<name>A0A223KTV9_9BACI</name>
<evidence type="ECO:0000313" key="2">
    <source>
        <dbReference type="EMBL" id="AST92919.1"/>
    </source>
</evidence>
<protein>
    <submittedName>
        <fullName evidence="2">Uncharacterized protein</fullName>
    </submittedName>
</protein>
<organism evidence="2 3">
    <name type="scientific">Sutcliffiella cohnii</name>
    <dbReference type="NCBI Taxonomy" id="33932"/>
    <lineage>
        <taxon>Bacteria</taxon>
        <taxon>Bacillati</taxon>
        <taxon>Bacillota</taxon>
        <taxon>Bacilli</taxon>
        <taxon>Bacillales</taxon>
        <taxon>Bacillaceae</taxon>
        <taxon>Sutcliffiella</taxon>
    </lineage>
</organism>
<feature type="transmembrane region" description="Helical" evidence="1">
    <location>
        <begin position="30"/>
        <end position="49"/>
    </location>
</feature>
<feature type="transmembrane region" description="Helical" evidence="1">
    <location>
        <begin position="132"/>
        <end position="152"/>
    </location>
</feature>
<dbReference type="KEGG" id="bcoh:BC6307_17315"/>
<dbReference type="InterPro" id="IPR010288">
    <property type="entry name" value="EcsB_ABC"/>
</dbReference>
<proteinExistence type="predicted"/>
<gene>
    <name evidence="2" type="ORF">BC6307_17315</name>
</gene>
<sequence length="373" mass="44325">MTGNVLFKRRLRKEWNFQWSNLTSIVDRTVLLYGILFTAFMGALLYDSLPTIFETLNDLPINFFLFLLYQLCWFGTVRIFMEYADEYFLMQRKDVLRSIKLLSISYALLTYLVQTFLIVFLLYFVLVNIETISFSVFSLLFLFSLLRFCILTSRKLVSIYWNGWKRPFIVSFLYVGFIFVAYIIVSHNAYIIGSVFAFLIIIINLIMIIYSNSFFTDAVENEKQRLRYVQMIFHASEYVHIPASSNRTKPLLFRKSEKIFSARTKENALKELYIKYFLRNYRYPLSLFQMISVTMVAIVFLPLWMKYALLIAFFFFIKEWLSTVYDEVVTHPYLQMYESIVREVSREKVIRLFYIPATMVVGVIVFIATLLSI</sequence>
<evidence type="ECO:0000313" key="3">
    <source>
        <dbReference type="Proteomes" id="UP000215224"/>
    </source>
</evidence>
<dbReference type="STRING" id="1314751.GCA_001591425_03466"/>
<feature type="transmembrane region" description="Helical" evidence="1">
    <location>
        <begin position="283"/>
        <end position="301"/>
    </location>
</feature>
<keyword evidence="3" id="KW-1185">Reference proteome</keyword>
<feature type="transmembrane region" description="Helical" evidence="1">
    <location>
        <begin position="101"/>
        <end position="126"/>
    </location>
</feature>
<evidence type="ECO:0000256" key="1">
    <source>
        <dbReference type="SAM" id="Phobius"/>
    </source>
</evidence>
<dbReference type="RefSeq" id="WP_066418996.1">
    <property type="nucleotide sequence ID" value="NZ_CP018866.1"/>
</dbReference>
<feature type="transmembrane region" description="Helical" evidence="1">
    <location>
        <begin position="164"/>
        <end position="185"/>
    </location>
</feature>
<dbReference type="Pfam" id="PF05975">
    <property type="entry name" value="EcsB"/>
    <property type="match status" value="1"/>
</dbReference>
<feature type="transmembrane region" description="Helical" evidence="1">
    <location>
        <begin position="191"/>
        <end position="215"/>
    </location>
</feature>
<dbReference type="GO" id="GO:0016020">
    <property type="term" value="C:membrane"/>
    <property type="evidence" value="ECO:0007669"/>
    <property type="project" value="InterPro"/>
</dbReference>
<feature type="transmembrane region" description="Helical" evidence="1">
    <location>
        <begin position="61"/>
        <end position="80"/>
    </location>
</feature>
<keyword evidence="1" id="KW-0812">Transmembrane</keyword>